<organism evidence="2 3">
    <name type="scientific">Molossus molossus</name>
    <name type="common">Pallas' mastiff bat</name>
    <name type="synonym">Vespertilio molossus</name>
    <dbReference type="NCBI Taxonomy" id="27622"/>
    <lineage>
        <taxon>Eukaryota</taxon>
        <taxon>Metazoa</taxon>
        <taxon>Chordata</taxon>
        <taxon>Craniata</taxon>
        <taxon>Vertebrata</taxon>
        <taxon>Euteleostomi</taxon>
        <taxon>Mammalia</taxon>
        <taxon>Eutheria</taxon>
        <taxon>Laurasiatheria</taxon>
        <taxon>Chiroptera</taxon>
        <taxon>Yangochiroptera</taxon>
        <taxon>Molossidae</taxon>
        <taxon>Molossus</taxon>
    </lineage>
</organism>
<gene>
    <name evidence="2" type="ORF">HJG59_010731</name>
</gene>
<proteinExistence type="predicted"/>
<keyword evidence="1" id="KW-0472">Membrane</keyword>
<sequence>MAFVLQSILSDMNIATPAFFHFHLLRNTFLHPFTFNLCESFIVRWVSCKEHRYESCFFIQSASLCLFFFFFILFQGHFCIYLQVEWEGEGEKERERNIDVRETHGVVATYTTPTGIRDKLQPKYVPLADTKLGCLWSMCWCSNH</sequence>
<keyword evidence="3" id="KW-1185">Reference proteome</keyword>
<name>A0A7J8B7Z5_MOLMO</name>
<dbReference type="EMBL" id="JACASF010000041">
    <property type="protein sequence ID" value="KAF6394631.1"/>
    <property type="molecule type" value="Genomic_DNA"/>
</dbReference>
<reference evidence="2 3" key="1">
    <citation type="journal article" date="2020" name="Nature">
        <title>Six reference-quality genomes reveal evolution of bat adaptations.</title>
        <authorList>
            <person name="Jebb D."/>
            <person name="Huang Z."/>
            <person name="Pippel M."/>
            <person name="Hughes G.M."/>
            <person name="Lavrichenko K."/>
            <person name="Devanna P."/>
            <person name="Winkler S."/>
            <person name="Jermiin L.S."/>
            <person name="Skirmuntt E.C."/>
            <person name="Katzourakis A."/>
            <person name="Burkitt-Gray L."/>
            <person name="Ray D.A."/>
            <person name="Sullivan K.A.M."/>
            <person name="Roscito J.G."/>
            <person name="Kirilenko B.M."/>
            <person name="Davalos L.M."/>
            <person name="Corthals A.P."/>
            <person name="Power M.L."/>
            <person name="Jones G."/>
            <person name="Ransome R.D."/>
            <person name="Dechmann D.K.N."/>
            <person name="Locatelli A.G."/>
            <person name="Puechmaille S.J."/>
            <person name="Fedrigo O."/>
            <person name="Jarvis E.D."/>
            <person name="Hiller M."/>
            <person name="Vernes S.C."/>
            <person name="Myers E.W."/>
            <person name="Teeling E.C."/>
        </authorList>
    </citation>
    <scope>NUCLEOTIDE SEQUENCE [LARGE SCALE GENOMIC DNA]</scope>
    <source>
        <strain evidence="2">MMolMol1</strain>
        <tissue evidence="2">Muscle</tissue>
    </source>
</reference>
<protein>
    <submittedName>
        <fullName evidence="2">Uncharacterized protein</fullName>
    </submittedName>
</protein>
<keyword evidence="1" id="KW-0812">Transmembrane</keyword>
<evidence type="ECO:0000256" key="1">
    <source>
        <dbReference type="SAM" id="Phobius"/>
    </source>
</evidence>
<evidence type="ECO:0000313" key="3">
    <source>
        <dbReference type="Proteomes" id="UP000550707"/>
    </source>
</evidence>
<keyword evidence="1" id="KW-1133">Transmembrane helix</keyword>
<comment type="caution">
    <text evidence="2">The sequence shown here is derived from an EMBL/GenBank/DDBJ whole genome shotgun (WGS) entry which is preliminary data.</text>
</comment>
<dbReference type="AlphaFoldDB" id="A0A7J8B7Z5"/>
<evidence type="ECO:0000313" key="2">
    <source>
        <dbReference type="EMBL" id="KAF6394631.1"/>
    </source>
</evidence>
<dbReference type="Proteomes" id="UP000550707">
    <property type="component" value="Unassembled WGS sequence"/>
</dbReference>
<feature type="transmembrane region" description="Helical" evidence="1">
    <location>
        <begin position="56"/>
        <end position="74"/>
    </location>
</feature>
<accession>A0A7J8B7Z5</accession>
<dbReference type="InParanoid" id="A0A7J8B7Z5"/>